<dbReference type="PANTHER" id="PTHR24070">
    <property type="entry name" value="RAS, DI-RAS, AND RHEB FAMILY MEMBERS OF SMALL GTPASE SUPERFAMILY"/>
    <property type="match status" value="1"/>
</dbReference>
<dbReference type="Proteomes" id="UP000230233">
    <property type="component" value="Chromosome III"/>
</dbReference>
<name>A0A2G5UHH3_9PELO</name>
<sequence>MCSYNLQTPDVDKDGVFIKSNSISNEECSNWRTLCPQNIDHGLLSGIVTMSSSTTSQPRYSLNRKVAVMGYPHVGKSSIVQRFTQNMFPDRYETTIEDQHTKHHTAFHRDFNLRVTDTAGQQEYTVFPRSCSLDVAGFLLVYAIDDRKSFDICSSIYEKIISVYGDPSIPIIIVGNKCDLGTQRVVQQEEGKELAKQCEAKFVEITARETNRVNEVFELLLREIEISRGNLRGPPQQQTKEQTSSDPNDPKNCVIS</sequence>
<feature type="compositionally biased region" description="Polar residues" evidence="3">
    <location>
        <begin position="235"/>
        <end position="247"/>
    </location>
</feature>
<dbReference type="GO" id="GO:0003924">
    <property type="term" value="F:GTPase activity"/>
    <property type="evidence" value="ECO:0007669"/>
    <property type="project" value="InterPro"/>
</dbReference>
<evidence type="ECO:0008006" key="6">
    <source>
        <dbReference type="Google" id="ProtNLM"/>
    </source>
</evidence>
<dbReference type="SMART" id="SM00175">
    <property type="entry name" value="RAB"/>
    <property type="match status" value="1"/>
</dbReference>
<dbReference type="PROSITE" id="PS51421">
    <property type="entry name" value="RAS"/>
    <property type="match status" value="1"/>
</dbReference>
<keyword evidence="2" id="KW-0342">GTP-binding</keyword>
<dbReference type="STRING" id="1611254.A0A2G5UHH3"/>
<dbReference type="Pfam" id="PF00071">
    <property type="entry name" value="Ras"/>
    <property type="match status" value="1"/>
</dbReference>
<dbReference type="OrthoDB" id="25818at2759"/>
<evidence type="ECO:0000256" key="3">
    <source>
        <dbReference type="SAM" id="MobiDB-lite"/>
    </source>
</evidence>
<keyword evidence="5" id="KW-1185">Reference proteome</keyword>
<feature type="region of interest" description="Disordered" evidence="3">
    <location>
        <begin position="230"/>
        <end position="256"/>
    </location>
</feature>
<dbReference type="GO" id="GO:0007165">
    <property type="term" value="P:signal transduction"/>
    <property type="evidence" value="ECO:0007669"/>
    <property type="project" value="InterPro"/>
</dbReference>
<comment type="caution">
    <text evidence="4">The sequence shown here is derived from an EMBL/GenBank/DDBJ whole genome shotgun (WGS) entry which is preliminary data.</text>
</comment>
<dbReference type="GO" id="GO:0005525">
    <property type="term" value="F:GTP binding"/>
    <property type="evidence" value="ECO:0007669"/>
    <property type="project" value="UniProtKB-KW"/>
</dbReference>
<organism evidence="4 5">
    <name type="scientific">Caenorhabditis nigoni</name>
    <dbReference type="NCBI Taxonomy" id="1611254"/>
    <lineage>
        <taxon>Eukaryota</taxon>
        <taxon>Metazoa</taxon>
        <taxon>Ecdysozoa</taxon>
        <taxon>Nematoda</taxon>
        <taxon>Chromadorea</taxon>
        <taxon>Rhabditida</taxon>
        <taxon>Rhabditina</taxon>
        <taxon>Rhabditomorpha</taxon>
        <taxon>Rhabditoidea</taxon>
        <taxon>Rhabditidae</taxon>
        <taxon>Peloderinae</taxon>
        <taxon>Caenorhabditis</taxon>
    </lineage>
</organism>
<dbReference type="InterPro" id="IPR020849">
    <property type="entry name" value="Small_GTPase_Ras-type"/>
</dbReference>
<dbReference type="EMBL" id="PDUG01000003">
    <property type="protein sequence ID" value="PIC39007.1"/>
    <property type="molecule type" value="Genomic_DNA"/>
</dbReference>
<dbReference type="NCBIfam" id="TIGR00231">
    <property type="entry name" value="small_GTP"/>
    <property type="match status" value="1"/>
</dbReference>
<evidence type="ECO:0000256" key="2">
    <source>
        <dbReference type="ARBA" id="ARBA00023134"/>
    </source>
</evidence>
<evidence type="ECO:0000313" key="5">
    <source>
        <dbReference type="Proteomes" id="UP000230233"/>
    </source>
</evidence>
<evidence type="ECO:0000313" key="4">
    <source>
        <dbReference type="EMBL" id="PIC39007.1"/>
    </source>
</evidence>
<dbReference type="InterPro" id="IPR005225">
    <property type="entry name" value="Small_GTP-bd"/>
</dbReference>
<keyword evidence="1" id="KW-0547">Nucleotide-binding</keyword>
<dbReference type="InterPro" id="IPR027417">
    <property type="entry name" value="P-loop_NTPase"/>
</dbReference>
<dbReference type="FunFam" id="3.40.50.300:FF:003845">
    <property type="entry name" value="GTP-binding protein Rheb homolog 1"/>
    <property type="match status" value="1"/>
</dbReference>
<dbReference type="PRINTS" id="PR00449">
    <property type="entry name" value="RASTRNSFRMNG"/>
</dbReference>
<dbReference type="InterPro" id="IPR001806">
    <property type="entry name" value="Small_GTPase"/>
</dbReference>
<evidence type="ECO:0000256" key="1">
    <source>
        <dbReference type="ARBA" id="ARBA00022741"/>
    </source>
</evidence>
<accession>A0A2G5UHH3</accession>
<dbReference type="AlphaFoldDB" id="A0A2G5UHH3"/>
<gene>
    <name evidence="4" type="primary">Cni-rheb-1</name>
    <name evidence="4" type="synonym">Cnig_chr_III.g10834</name>
    <name evidence="4" type="ORF">B9Z55_010834</name>
</gene>
<dbReference type="GO" id="GO:0016020">
    <property type="term" value="C:membrane"/>
    <property type="evidence" value="ECO:0007669"/>
    <property type="project" value="InterPro"/>
</dbReference>
<dbReference type="PROSITE" id="PS51419">
    <property type="entry name" value="RAB"/>
    <property type="match status" value="1"/>
</dbReference>
<dbReference type="SUPFAM" id="SSF52540">
    <property type="entry name" value="P-loop containing nucleoside triphosphate hydrolases"/>
    <property type="match status" value="1"/>
</dbReference>
<reference evidence="5" key="1">
    <citation type="submission" date="2017-10" db="EMBL/GenBank/DDBJ databases">
        <title>Rapid genome shrinkage in a self-fertile nematode reveals novel sperm competition proteins.</title>
        <authorList>
            <person name="Yin D."/>
            <person name="Schwarz E.M."/>
            <person name="Thomas C.G."/>
            <person name="Felde R.L."/>
            <person name="Korf I.F."/>
            <person name="Cutter A.D."/>
            <person name="Schartner C.M."/>
            <person name="Ralston E.J."/>
            <person name="Meyer B.J."/>
            <person name="Haag E.S."/>
        </authorList>
    </citation>
    <scope>NUCLEOTIDE SEQUENCE [LARGE SCALE GENOMIC DNA]</scope>
    <source>
        <strain evidence="5">JU1422</strain>
    </source>
</reference>
<dbReference type="Gene3D" id="3.40.50.300">
    <property type="entry name" value="P-loop containing nucleotide triphosphate hydrolases"/>
    <property type="match status" value="1"/>
</dbReference>
<dbReference type="SMART" id="SM00174">
    <property type="entry name" value="RHO"/>
    <property type="match status" value="1"/>
</dbReference>
<dbReference type="SMART" id="SM00173">
    <property type="entry name" value="RAS"/>
    <property type="match status" value="1"/>
</dbReference>
<dbReference type="PROSITE" id="PS51420">
    <property type="entry name" value="RHO"/>
    <property type="match status" value="1"/>
</dbReference>
<proteinExistence type="predicted"/>
<protein>
    <recommendedName>
        <fullName evidence="6">GTP-binding protein Rheb</fullName>
    </recommendedName>
</protein>